<dbReference type="InterPro" id="IPR045865">
    <property type="entry name" value="ACT-like_dom_sf"/>
</dbReference>
<evidence type="ECO:0000256" key="1">
    <source>
        <dbReference type="ARBA" id="ARBA00003800"/>
    </source>
</evidence>
<dbReference type="Gene3D" id="3.30.1330.90">
    <property type="entry name" value="D-3-phosphoglycerate dehydrogenase, domain 3"/>
    <property type="match status" value="1"/>
</dbReference>
<dbReference type="FunFam" id="3.40.50.720:FF:000038">
    <property type="entry name" value="D-3-phosphoglycerate dehydrogenase"/>
    <property type="match status" value="1"/>
</dbReference>
<dbReference type="KEGG" id="ccha:ELD05_03535"/>
<dbReference type="PROSITE" id="PS51671">
    <property type="entry name" value="ACT"/>
    <property type="match status" value="1"/>
</dbReference>
<comment type="catalytic activity">
    <reaction evidence="8 9">
        <text>(2R)-3-phosphoglycerate + NAD(+) = 3-phosphooxypyruvate + NADH + H(+)</text>
        <dbReference type="Rhea" id="RHEA:12641"/>
        <dbReference type="ChEBI" id="CHEBI:15378"/>
        <dbReference type="ChEBI" id="CHEBI:18110"/>
        <dbReference type="ChEBI" id="CHEBI:57540"/>
        <dbReference type="ChEBI" id="CHEBI:57945"/>
        <dbReference type="ChEBI" id="CHEBI:58272"/>
        <dbReference type="EC" id="1.1.1.95"/>
    </reaction>
</comment>
<dbReference type="NCBIfam" id="TIGR01327">
    <property type="entry name" value="PGDH"/>
    <property type="match status" value="1"/>
</dbReference>
<dbReference type="FunFam" id="3.30.70.260:FF:000008">
    <property type="entry name" value="D-3-phosphoglycerate dehydrogenase, chloroplastic"/>
    <property type="match status" value="1"/>
</dbReference>
<dbReference type="Pfam" id="PF19304">
    <property type="entry name" value="PGDH_inter"/>
    <property type="match status" value="1"/>
</dbReference>
<evidence type="ECO:0000256" key="3">
    <source>
        <dbReference type="ARBA" id="ARBA00005854"/>
    </source>
</evidence>
<keyword evidence="9" id="KW-0718">Serine biosynthesis</keyword>
<dbReference type="InterPro" id="IPR029752">
    <property type="entry name" value="D-isomer_DH_CS1"/>
</dbReference>
<dbReference type="SUPFAM" id="SSF143548">
    <property type="entry name" value="Serine metabolism enzymes domain"/>
    <property type="match status" value="1"/>
</dbReference>
<keyword evidence="9" id="KW-0028">Amino-acid biosynthesis</keyword>
<organism evidence="11 12">
    <name type="scientific">Caldicellulosiruptor changbaiensis</name>
    <dbReference type="NCBI Taxonomy" id="1222016"/>
    <lineage>
        <taxon>Bacteria</taxon>
        <taxon>Bacillati</taxon>
        <taxon>Bacillota</taxon>
        <taxon>Bacillota incertae sedis</taxon>
        <taxon>Caldicellulosiruptorales</taxon>
        <taxon>Caldicellulosiruptoraceae</taxon>
        <taxon>Caldicellulosiruptor</taxon>
    </lineage>
</organism>
<dbReference type="RefSeq" id="WP_127351386.1">
    <property type="nucleotide sequence ID" value="NZ_CP034791.1"/>
</dbReference>
<dbReference type="Pfam" id="PF00389">
    <property type="entry name" value="2-Hacid_dh"/>
    <property type="match status" value="1"/>
</dbReference>
<comment type="similarity">
    <text evidence="3 9">Belongs to the D-isomer specific 2-hydroxyacid dehydrogenase family.</text>
</comment>
<dbReference type="InterPro" id="IPR006236">
    <property type="entry name" value="PGDH"/>
</dbReference>
<evidence type="ECO:0000256" key="7">
    <source>
        <dbReference type="ARBA" id="ARBA00048126"/>
    </source>
</evidence>
<dbReference type="Proteomes" id="UP000282930">
    <property type="component" value="Chromosome"/>
</dbReference>
<dbReference type="UniPathway" id="UPA00135">
    <property type="reaction ID" value="UER00196"/>
</dbReference>
<dbReference type="SUPFAM" id="SSF55021">
    <property type="entry name" value="ACT-like"/>
    <property type="match status" value="1"/>
</dbReference>
<name>A0A3T0D447_9FIRM</name>
<keyword evidence="6 9" id="KW-0520">NAD</keyword>
<dbReference type="SUPFAM" id="SSF52283">
    <property type="entry name" value="Formate/glycerate dehydrogenase catalytic domain-like"/>
    <property type="match status" value="1"/>
</dbReference>
<keyword evidence="5 9" id="KW-0560">Oxidoreductase</keyword>
<reference evidence="11 12" key="1">
    <citation type="submission" date="2018-12" db="EMBL/GenBank/DDBJ databases">
        <title>Genome sequence from the cellulolytic species, Caldicellulosiruptor changbaiensis.</title>
        <authorList>
            <person name="Blumer-Schuette S.E."/>
            <person name="Mendoza C."/>
        </authorList>
    </citation>
    <scope>NUCLEOTIDE SEQUENCE [LARGE SCALE GENOMIC DNA]</scope>
    <source>
        <strain evidence="11 12">CBS-Z</strain>
    </source>
</reference>
<dbReference type="InterPro" id="IPR045626">
    <property type="entry name" value="PGDH_ASB_dom"/>
</dbReference>
<comment type="function">
    <text evidence="1">Catalyzes the reversible oxidation of 3-phospho-D-glycerate to 3-phosphonooxypyruvate, the first step of the phosphorylated L-serine biosynthesis pathway. Also catalyzes the reversible oxidation of 2-hydroxyglutarate to 2-oxoglutarate.</text>
</comment>
<dbReference type="PANTHER" id="PTHR42938:SF47">
    <property type="entry name" value="HYDROXYPYRUVATE REDUCTASE"/>
    <property type="match status" value="1"/>
</dbReference>
<proteinExistence type="inferred from homology"/>
<comment type="pathway">
    <text evidence="2 9">Amino-acid biosynthesis; L-serine biosynthesis; L-serine from 3-phospho-D-glycerate: step 1/3.</text>
</comment>
<dbReference type="AlphaFoldDB" id="A0A3T0D447"/>
<dbReference type="SUPFAM" id="SSF51735">
    <property type="entry name" value="NAD(P)-binding Rossmann-fold domains"/>
    <property type="match status" value="1"/>
</dbReference>
<evidence type="ECO:0000313" key="11">
    <source>
        <dbReference type="EMBL" id="AZT89800.1"/>
    </source>
</evidence>
<dbReference type="PROSITE" id="PS00065">
    <property type="entry name" value="D_2_HYDROXYACID_DH_1"/>
    <property type="match status" value="1"/>
</dbReference>
<dbReference type="Gene3D" id="3.30.70.260">
    <property type="match status" value="1"/>
</dbReference>
<dbReference type="Pfam" id="PF02826">
    <property type="entry name" value="2-Hacid_dh_C"/>
    <property type="match status" value="1"/>
</dbReference>
<dbReference type="Gene3D" id="3.40.50.720">
    <property type="entry name" value="NAD(P)-binding Rossmann-like Domain"/>
    <property type="match status" value="2"/>
</dbReference>
<evidence type="ECO:0000256" key="4">
    <source>
        <dbReference type="ARBA" id="ARBA00021582"/>
    </source>
</evidence>
<dbReference type="GO" id="GO:0051287">
    <property type="term" value="F:NAD binding"/>
    <property type="evidence" value="ECO:0007669"/>
    <property type="project" value="UniProtKB-UniRule"/>
</dbReference>
<dbReference type="EC" id="1.1.1.95" evidence="9"/>
<dbReference type="CDD" id="cd04902">
    <property type="entry name" value="ACT_3PGDH-xct"/>
    <property type="match status" value="1"/>
</dbReference>
<keyword evidence="12" id="KW-1185">Reference proteome</keyword>
<evidence type="ECO:0000256" key="6">
    <source>
        <dbReference type="ARBA" id="ARBA00023027"/>
    </source>
</evidence>
<evidence type="ECO:0000256" key="9">
    <source>
        <dbReference type="RuleBase" id="RU363003"/>
    </source>
</evidence>
<dbReference type="EMBL" id="CP034791">
    <property type="protein sequence ID" value="AZT89800.1"/>
    <property type="molecule type" value="Genomic_DNA"/>
</dbReference>
<evidence type="ECO:0000256" key="2">
    <source>
        <dbReference type="ARBA" id="ARBA00005216"/>
    </source>
</evidence>
<dbReference type="CDD" id="cd12173">
    <property type="entry name" value="PGDH_4"/>
    <property type="match status" value="1"/>
</dbReference>
<dbReference type="GO" id="GO:0006564">
    <property type="term" value="P:L-serine biosynthetic process"/>
    <property type="evidence" value="ECO:0007669"/>
    <property type="project" value="UniProtKB-UniRule"/>
</dbReference>
<dbReference type="InterPro" id="IPR036291">
    <property type="entry name" value="NAD(P)-bd_dom_sf"/>
</dbReference>
<evidence type="ECO:0000259" key="10">
    <source>
        <dbReference type="PROSITE" id="PS51671"/>
    </source>
</evidence>
<evidence type="ECO:0000256" key="5">
    <source>
        <dbReference type="ARBA" id="ARBA00023002"/>
    </source>
</evidence>
<dbReference type="Pfam" id="PF01842">
    <property type="entry name" value="ACT"/>
    <property type="match status" value="1"/>
</dbReference>
<dbReference type="InterPro" id="IPR029753">
    <property type="entry name" value="D-isomer_DH_CS"/>
</dbReference>
<feature type="domain" description="ACT" evidence="10">
    <location>
        <begin position="459"/>
        <end position="531"/>
    </location>
</feature>
<evidence type="ECO:0000256" key="8">
    <source>
        <dbReference type="ARBA" id="ARBA00048731"/>
    </source>
</evidence>
<evidence type="ECO:0000313" key="12">
    <source>
        <dbReference type="Proteomes" id="UP000282930"/>
    </source>
</evidence>
<dbReference type="PANTHER" id="PTHR42938">
    <property type="entry name" value="FORMATE DEHYDROGENASE 1"/>
    <property type="match status" value="1"/>
</dbReference>
<dbReference type="GO" id="GO:0004617">
    <property type="term" value="F:phosphoglycerate dehydrogenase activity"/>
    <property type="evidence" value="ECO:0007669"/>
    <property type="project" value="UniProtKB-UniRule"/>
</dbReference>
<protein>
    <recommendedName>
        <fullName evidence="4 9">D-3-phosphoglycerate dehydrogenase</fullName>
        <ecNumber evidence="9">1.1.1.95</ecNumber>
    </recommendedName>
</protein>
<dbReference type="FunFam" id="3.30.1330.90:FF:000003">
    <property type="entry name" value="D-3-phosphoglycerate dehydrogenase"/>
    <property type="match status" value="1"/>
</dbReference>
<dbReference type="InterPro" id="IPR006140">
    <property type="entry name" value="D-isomer_DH_NAD-bd"/>
</dbReference>
<dbReference type="PROSITE" id="PS00671">
    <property type="entry name" value="D_2_HYDROXYACID_DH_3"/>
    <property type="match status" value="1"/>
</dbReference>
<sequence length="538" mass="59612">MKVLVTERIAKEGIEILKNEGIEVDEKIGLSHEEICNIIGGYDALIVRSATKVNEEMIKCGKNLKVIARAGVGIDNVDVEAATKQGIIVVNAPDGNIMAAAELTLGLIFSIFRYIPQAYMSCKQGDFRRNKFKGVELYEKTAGIIGFGKIGALVAERLKACGMRVIAYDPYVSDEKFKKYGVEKVDFETLLKESDLITIHTPKTPETYNLISEKEFKKMKKGVRIVNCARGGVINEKDLYNAIKEGIVAAAALDVLEKEPNFELEKQDYYNPLLELDNVVITPHLGASTQEAQVNVAVSVAKEVAAVLKGGIAKNAVNLPAFEKEKLDEILPYLELAEAMGKIFIQAERAFAKKIEIIYSGQIDEKMTTWLTRALLKGYLEFSVQDTVNYVNSQVLAQEQGIEVIESKTHEGGKFKNMITARFTTDEKVLELAGTVYNNEGRIIDFFGYKVDFKPEKYMLLIQNIDKPGMIGKIGTIVGEYGINIATMQVSRNKKGEKAVMVCEIDGALPDEAVEKLKNTDGILRVTMAKLQKVAIKK</sequence>
<dbReference type="InterPro" id="IPR029009">
    <property type="entry name" value="ASB_dom_sf"/>
</dbReference>
<dbReference type="FunFam" id="3.40.50.720:FF:000021">
    <property type="entry name" value="D-3-phosphoglycerate dehydrogenase"/>
    <property type="match status" value="1"/>
</dbReference>
<comment type="catalytic activity">
    <reaction evidence="7">
        <text>(R)-2-hydroxyglutarate + NAD(+) = 2-oxoglutarate + NADH + H(+)</text>
        <dbReference type="Rhea" id="RHEA:49612"/>
        <dbReference type="ChEBI" id="CHEBI:15378"/>
        <dbReference type="ChEBI" id="CHEBI:15801"/>
        <dbReference type="ChEBI" id="CHEBI:16810"/>
        <dbReference type="ChEBI" id="CHEBI:57540"/>
        <dbReference type="ChEBI" id="CHEBI:57945"/>
        <dbReference type="EC" id="1.1.1.399"/>
    </reaction>
</comment>
<dbReference type="InterPro" id="IPR002912">
    <property type="entry name" value="ACT_dom"/>
</dbReference>
<accession>A0A3T0D447</accession>
<dbReference type="InterPro" id="IPR006139">
    <property type="entry name" value="D-isomer_2_OHA_DH_cat_dom"/>
</dbReference>
<gene>
    <name evidence="11" type="ORF">ELD05_03535</name>
</gene>